<evidence type="ECO:0000313" key="1">
    <source>
        <dbReference type="EMBL" id="CAH1242602.1"/>
    </source>
</evidence>
<name>A0A8J9YVQ5_BRALA</name>
<evidence type="ECO:0000313" key="2">
    <source>
        <dbReference type="Proteomes" id="UP000838412"/>
    </source>
</evidence>
<dbReference type="OrthoDB" id="5876240at2759"/>
<organism evidence="1 2">
    <name type="scientific">Branchiostoma lanceolatum</name>
    <name type="common">Common lancelet</name>
    <name type="synonym">Amphioxus lanceolatum</name>
    <dbReference type="NCBI Taxonomy" id="7740"/>
    <lineage>
        <taxon>Eukaryota</taxon>
        <taxon>Metazoa</taxon>
        <taxon>Chordata</taxon>
        <taxon>Cephalochordata</taxon>
        <taxon>Leptocardii</taxon>
        <taxon>Amphioxiformes</taxon>
        <taxon>Branchiostomatidae</taxon>
        <taxon>Branchiostoma</taxon>
    </lineage>
</organism>
<dbReference type="AlphaFoldDB" id="A0A8J9YVQ5"/>
<reference evidence="1" key="1">
    <citation type="submission" date="2022-01" db="EMBL/GenBank/DDBJ databases">
        <authorList>
            <person name="Braso-Vives M."/>
        </authorList>
    </citation>
    <scope>NUCLEOTIDE SEQUENCE</scope>
</reference>
<dbReference type="Proteomes" id="UP000838412">
    <property type="component" value="Chromosome 12"/>
</dbReference>
<keyword evidence="2" id="KW-1185">Reference proteome</keyword>
<accession>A0A8J9YVQ5</accession>
<proteinExistence type="predicted"/>
<gene>
    <name evidence="1" type="primary">Hypp6876</name>
    <name evidence="1" type="ORF">BLAG_LOCUS5881</name>
</gene>
<dbReference type="EMBL" id="OV696697">
    <property type="protein sequence ID" value="CAH1242602.1"/>
    <property type="molecule type" value="Genomic_DNA"/>
</dbReference>
<protein>
    <submittedName>
        <fullName evidence="1">Hypp6876 protein</fullName>
    </submittedName>
</protein>
<sequence>MICMTNGALLAMKYKDRRDVKMLTTAHSAKMVDTDKRTRDGQGTYLEVVEDGIFHIYSLAICIGYLWYKEHFRATNQDPNKMSTLHKAFRREIVKELITSSDYVKVGRRSLGASGAVLQRLTAGAGHFPEKIPKSKEGGNVPQKVKLDRRLIVRHPESVEGPRFVLSKGVARLEKEIEFLQEEARENRQAIRLFLRDRSDENYHPKLARIVGGSEEEYNAAREMEARER</sequence>